<dbReference type="InterPro" id="IPR036709">
    <property type="entry name" value="Autotransporte_beta_dom_sf"/>
</dbReference>
<feature type="region of interest" description="Disordered" evidence="1">
    <location>
        <begin position="423"/>
        <end position="444"/>
    </location>
</feature>
<gene>
    <name evidence="3" type="ORF">AWB69_05182</name>
</gene>
<proteinExistence type="predicted"/>
<dbReference type="SUPFAM" id="SSF103515">
    <property type="entry name" value="Autotransporter"/>
    <property type="match status" value="1"/>
</dbReference>
<feature type="compositionally biased region" description="Low complexity" evidence="1">
    <location>
        <begin position="985"/>
        <end position="1003"/>
    </location>
</feature>
<evidence type="ECO:0000256" key="1">
    <source>
        <dbReference type="SAM" id="MobiDB-lite"/>
    </source>
</evidence>
<reference evidence="3 4" key="1">
    <citation type="submission" date="2016-01" db="EMBL/GenBank/DDBJ databases">
        <authorList>
            <person name="Oliw E.H."/>
        </authorList>
    </citation>
    <scope>NUCLEOTIDE SEQUENCE [LARGE SCALE GENOMIC DNA]</scope>
    <source>
        <strain evidence="3">LMG 27134</strain>
    </source>
</reference>
<feature type="compositionally biased region" description="Gly residues" evidence="1">
    <location>
        <begin position="316"/>
        <end position="336"/>
    </location>
</feature>
<evidence type="ECO:0000313" key="4">
    <source>
        <dbReference type="Proteomes" id="UP000054683"/>
    </source>
</evidence>
<evidence type="ECO:0000313" key="3">
    <source>
        <dbReference type="EMBL" id="SAL50850.1"/>
    </source>
</evidence>
<feature type="compositionally biased region" description="Gly residues" evidence="1">
    <location>
        <begin position="370"/>
        <end position="396"/>
    </location>
</feature>
<dbReference type="GO" id="GO:0008233">
    <property type="term" value="F:peptidase activity"/>
    <property type="evidence" value="ECO:0007669"/>
    <property type="project" value="UniProtKB-KW"/>
</dbReference>
<dbReference type="PROSITE" id="PS51208">
    <property type="entry name" value="AUTOTRANSPORTER"/>
    <property type="match status" value="1"/>
</dbReference>
<keyword evidence="3" id="KW-0645">Protease</keyword>
<dbReference type="SMART" id="SM00869">
    <property type="entry name" value="Autotransporter"/>
    <property type="match status" value="1"/>
</dbReference>
<feature type="compositionally biased region" description="Gly residues" evidence="1">
    <location>
        <begin position="1004"/>
        <end position="1014"/>
    </location>
</feature>
<feature type="region of interest" description="Disordered" evidence="1">
    <location>
        <begin position="176"/>
        <end position="205"/>
    </location>
</feature>
<feature type="compositionally biased region" description="Polar residues" evidence="1">
    <location>
        <begin position="190"/>
        <end position="205"/>
    </location>
</feature>
<dbReference type="InterPro" id="IPR005546">
    <property type="entry name" value="Autotransporte_beta"/>
</dbReference>
<feature type="region of interest" description="Disordered" evidence="1">
    <location>
        <begin position="1261"/>
        <end position="1286"/>
    </location>
</feature>
<feature type="region of interest" description="Disordered" evidence="1">
    <location>
        <begin position="369"/>
        <end position="398"/>
    </location>
</feature>
<dbReference type="EMBL" id="FCOK02000039">
    <property type="protein sequence ID" value="SAL50850.1"/>
    <property type="molecule type" value="Genomic_DNA"/>
</dbReference>
<name>A0A158I4A2_9BURK</name>
<dbReference type="GO" id="GO:0006508">
    <property type="term" value="P:proteolysis"/>
    <property type="evidence" value="ECO:0007669"/>
    <property type="project" value="UniProtKB-KW"/>
</dbReference>
<dbReference type="Proteomes" id="UP000054683">
    <property type="component" value="Unassembled WGS sequence"/>
</dbReference>
<sequence length="2296" mass="214311">MSASRFFFARTHIAPFPMRACTVSILQSFAVLSIAGVTASLFAVPAFAQGQSVRSASGCSPASGTPNQLILCGTSGGVGQTGQSPSPIAVSVTSPQTLAATPTWSAMQLETYGGAGGSGNTDGSDGGAGAAGSGITAAVGAGVNASGANPGGILQFVSQGGAGGGGQGAKIGTVGKGGAGGDGGQIQVTMNGSVSSTDASSPGLTVLSQGGSTLYGDDGSLGYYPSKSGNAGGSGPVNVAIGGVISTVATGALVEAFGGTGVKGADDNAGVLSAAGSNGGDGGASSSPVEASVTGTIQSSAGDGIDVLAQGGTGGQGGLGQYSPGASGGAGGGGGSAPQSTLTISGSVSAATLLYQGVIPSAGATVRSIGGQGGDGNTGNGGESGVGGNGGTGGNGNNATLTLQSGGSVTGGINVLSAVSGGGDGGAGGDSSGTTTTGGNGGVGGVGGNAIVDVGQTPTGVTGATTSVTGAPHQATVGVSAISYGGAGGAGAVAAGSSYAGGGTGNIGGQAGSASVTIESNGVVTTQGDDTPTSSSSVAPAVLVRSNGGVGGAGGKGAAIGTNAGDAGQGGAGNTATAVINGTVSTSGSFAHGVLAQSVGGMGGKGGDASGIFYSRGGAASNGGAGGEVYVSGSGGSITTTGTGADGILAQSIGGGGGSGGNAASLGNLAFGGNGGAGGDAQAVTVGLSGSDSSSAVLNDTIITRGDSAAAIVAQSIGDAGGNGGNAFAAGIIAPTLAIGGDAKGGGSGSTVTVQNDGLVTTFGQQSGGIEAQSIGGGGGNGGTAVALNAGVQVSTSFALGGSAGSGQSGGAVTVTNNDQVSTYGADAYGIKAQSIGGGGGQGGSALASAVALSGDPEFPTTSVSVAIGGGAGAGGDQTKSPVTVNDAGLVTTAGDGAIGIIAQNIAGGGGNGGDSTASSYAKASKDGTSISASSSVGGKGGAGGSGGAVTVNGNGGLVATMGADAYGVLAQSVGGGGGVGGTGDSTASTSGGTQSFSTSITVGGSGGTGGSGGSVNVNNNGNGTGTNIVTAGDGANAILAQSIGGGGGASGGGTGAANGSNNTLKLAVTVGGNAGKGGTGGQVTVDNSAALLTKGADADAIMAQSIGGGGGKAGKGASTTGGAQNPETVINNMTNALANGLGAGAGGATKVADGVYQISNDVLKGIKSISQLNSAITGGDSGGVQAVRDSDSDDDDDSGSAGSLALQATIGGKGGTGGIGGSVSVANTNAIETDGVKSDAIFAQSIGGGGGVGGATSFSGSANSGDTGDTGGGSNTNAGLTLGGNGVSGGDGSSVTVANSGTIATNGVSSYAIDAQSVGGGGGKGAVTGSQDGALKNFNVTVGGSGGAGGNGGTVTVNNDGAVATSANESFGMLAQSVGGGGGTAQVLSSDVGASDSGNNPKISVTLGGSGGAGGAGNTVQVTMGQNAPGSVTTSGADAIGIVAQSIGGGGGTLTTTSATNSTTGGVQQTTIVPLQIGDKDGASGNGGEVDVTLGAVAHSSDSYVLTTGAGAYGILAQSVGGGGGLFVGATPGSSLATLFGGTKQSGDGGAVNVNMNNTSWISTSGAGAVGVFAQSVGGGGGVIGSMQNVNLASGLQSTPTTESGQGGNVSVNIGSNSSIVTGGDDAHAIFAQAVGGGGGVIAGANNSGYAFAGASPAKCSSSQPCTGNVSVALSGGSIVRTSGQGAYGIYVQSRGNGSNNTSINIGSGSSVESWANSAGGIFVDGAGTNTIDNYGTIDNGTLTNKNTPSVNGIVVASASTTPVAITNEAGSSFYGNTTLADGSTINGKPSSTLSATSLDLGGSHSTLTNGGTLEVGGSAISSLQINGNVVQQQSGQIMIDSDHVAGTSDRVTITGNATLAGEVVMRPTRLTNSTLDVMDVHGVLDASQLQASNPYLVNYTLSAGSTPTAQGGGESLDVTPHANFAASAAGLSASAQSLANHLQANFDSGAGANALGTLFAQLANGVQNHAAYNAALNRLGNETQQAIGNAGLAASHAFVERMYSCPTFDGTADTMMHEHDCGWGRVIDNRTSADGSDGLGYNASTYAMQFGGQHGLGDGWFIGGSVGYGTTTLDGSDGVGDVNAHGPQLGIVLKKEIGRWTISGGADAAYGWDDSTRNVTLPGSATQAKGDFNTYEAGLHSRIAYTIPMNDWYMKPYLDLHLVHFHTGSYTEQGAGALDLAVSSSSATTLSASPMFELGGRWTFSNGMVLRPDVAAGAVFHDRNHWATDAQFVGSAQGVAPFTAVSSAPSALAKVKLDMNLSVSKNTEIKLEYGGQFGSGYRSNEGILRVNHLF</sequence>
<feature type="region of interest" description="Disordered" evidence="1">
    <location>
        <begin position="316"/>
        <end position="339"/>
    </location>
</feature>
<feature type="region of interest" description="Disordered" evidence="1">
    <location>
        <begin position="1179"/>
        <end position="1204"/>
    </location>
</feature>
<feature type="region of interest" description="Disordered" evidence="1">
    <location>
        <begin position="982"/>
        <end position="1019"/>
    </location>
</feature>
<protein>
    <submittedName>
        <fullName evidence="3">Serine protease</fullName>
    </submittedName>
</protein>
<organism evidence="3 4">
    <name type="scientific">Caballeronia udeis</name>
    <dbReference type="NCBI Taxonomy" id="1232866"/>
    <lineage>
        <taxon>Bacteria</taxon>
        <taxon>Pseudomonadati</taxon>
        <taxon>Pseudomonadota</taxon>
        <taxon>Betaproteobacteria</taxon>
        <taxon>Burkholderiales</taxon>
        <taxon>Burkholderiaceae</taxon>
        <taxon>Caballeronia</taxon>
    </lineage>
</organism>
<keyword evidence="3" id="KW-0378">Hydrolase</keyword>
<feature type="domain" description="Autotransporter" evidence="2">
    <location>
        <begin position="2017"/>
        <end position="2296"/>
    </location>
</feature>
<evidence type="ECO:0000259" key="2">
    <source>
        <dbReference type="PROSITE" id="PS51208"/>
    </source>
</evidence>
<accession>A0A158I4A2</accession>